<organism evidence="1 2">
    <name type="scientific">Brachionus plicatilis</name>
    <name type="common">Marine rotifer</name>
    <name type="synonym">Brachionus muelleri</name>
    <dbReference type="NCBI Taxonomy" id="10195"/>
    <lineage>
        <taxon>Eukaryota</taxon>
        <taxon>Metazoa</taxon>
        <taxon>Spiralia</taxon>
        <taxon>Gnathifera</taxon>
        <taxon>Rotifera</taxon>
        <taxon>Eurotatoria</taxon>
        <taxon>Monogononta</taxon>
        <taxon>Pseudotrocha</taxon>
        <taxon>Ploima</taxon>
        <taxon>Brachionidae</taxon>
        <taxon>Brachionus</taxon>
    </lineage>
</organism>
<reference evidence="1 2" key="1">
    <citation type="journal article" date="2018" name="Sci. Rep.">
        <title>Genomic signatures of local adaptation to the degree of environmental predictability in rotifers.</title>
        <authorList>
            <person name="Franch-Gras L."/>
            <person name="Hahn C."/>
            <person name="Garcia-Roger E.M."/>
            <person name="Carmona M.J."/>
            <person name="Serra M."/>
            <person name="Gomez A."/>
        </authorList>
    </citation>
    <scope>NUCLEOTIDE SEQUENCE [LARGE SCALE GENOMIC DNA]</scope>
    <source>
        <strain evidence="1">HYR1</strain>
    </source>
</reference>
<proteinExistence type="predicted"/>
<dbReference type="AlphaFoldDB" id="A0A3M7QM07"/>
<protein>
    <submittedName>
        <fullName evidence="1">Uncharacterized protein</fullName>
    </submittedName>
</protein>
<sequence>MKQSETTVVSPSAEVCKICANRFRHNLMESDKQKDLWLFITLKTSIFEYSGIKFLMVQDLFLFKKRKE</sequence>
<dbReference type="Proteomes" id="UP000276133">
    <property type="component" value="Unassembled WGS sequence"/>
</dbReference>
<gene>
    <name evidence="1" type="ORF">BpHYR1_029438</name>
</gene>
<accession>A0A3M7QM07</accession>
<keyword evidence="2" id="KW-1185">Reference proteome</keyword>
<evidence type="ECO:0000313" key="2">
    <source>
        <dbReference type="Proteomes" id="UP000276133"/>
    </source>
</evidence>
<comment type="caution">
    <text evidence="1">The sequence shown here is derived from an EMBL/GenBank/DDBJ whole genome shotgun (WGS) entry which is preliminary data.</text>
</comment>
<dbReference type="EMBL" id="REGN01005687">
    <property type="protein sequence ID" value="RNA12467.1"/>
    <property type="molecule type" value="Genomic_DNA"/>
</dbReference>
<evidence type="ECO:0000313" key="1">
    <source>
        <dbReference type="EMBL" id="RNA12467.1"/>
    </source>
</evidence>
<name>A0A3M7QM07_BRAPC</name>